<dbReference type="PROSITE" id="PS01318">
    <property type="entry name" value="TSAA_1"/>
    <property type="match status" value="1"/>
</dbReference>
<dbReference type="CDD" id="cd09281">
    <property type="entry name" value="UPF0066"/>
    <property type="match status" value="1"/>
</dbReference>
<sequence length="154" mass="16766">MAMTEGPGPREGEIAIDLPASFDAGIYFVGRIHTPFASRADCPRSGSDSDAICTVEVFERYAAALRGIEAASHLHVLYWMHLSPRTVLVQRPRHRPELRGAFALRSPVRPNPIALSLCPLLAVDGRILTVRGLGCVDGTALLDIKPHHRDRAAP</sequence>
<dbReference type="InterPro" id="IPR036413">
    <property type="entry name" value="YaeB-like_sf"/>
</dbReference>
<dbReference type="STRING" id="1079.BVIR_380"/>
<reference evidence="5" key="2">
    <citation type="submission" date="2015-11" db="EMBL/GenBank/DDBJ databases">
        <authorList>
            <person name="Zhang Y."/>
            <person name="Guo Z."/>
        </authorList>
    </citation>
    <scope>NUCLEOTIDE SEQUENCE</scope>
    <source>
        <strain evidence="5">1</strain>
    </source>
</reference>
<evidence type="ECO:0000313" key="4">
    <source>
        <dbReference type="EMBL" id="BAR98556.1"/>
    </source>
</evidence>
<dbReference type="AlphaFoldDB" id="A0A0H5BDX7"/>
<dbReference type="PROSITE" id="PS51668">
    <property type="entry name" value="TSAA_2"/>
    <property type="match status" value="1"/>
</dbReference>
<evidence type="ECO:0000256" key="2">
    <source>
        <dbReference type="ARBA" id="ARBA00033753"/>
    </source>
</evidence>
<feature type="domain" description="TsaA-like" evidence="3">
    <location>
        <begin position="26"/>
        <end position="154"/>
    </location>
</feature>
<gene>
    <name evidence="5" type="primary">yaeB</name>
    <name evidence="4" type="ORF">BV133_963</name>
    <name evidence="5" type="ORF">BVIRIDIS_31470</name>
</gene>
<dbReference type="EMBL" id="LN907867">
    <property type="protein sequence ID" value="CUU44100.1"/>
    <property type="molecule type" value="Genomic_DNA"/>
</dbReference>
<reference evidence="4" key="1">
    <citation type="journal article" date="2015" name="Genome Announc.">
        <title>Complete Genome Sequence of the Bacteriochlorophyll b-Producing Photosynthetic Bacterium Blastochloris viridis.</title>
        <authorList>
            <person name="Tsukatani Y."/>
            <person name="Hirose Y."/>
            <person name="Harada J."/>
            <person name="Misawa N."/>
            <person name="Mori K."/>
            <person name="Inoue K."/>
            <person name="Tamiaki H."/>
        </authorList>
    </citation>
    <scope>NUCLEOTIDE SEQUENCE [LARGE SCALE GENOMIC DNA]</scope>
    <source>
        <strain evidence="4">DSM 133</strain>
    </source>
</reference>
<evidence type="ECO:0000256" key="1">
    <source>
        <dbReference type="ARBA" id="ARBA00022691"/>
    </source>
</evidence>
<name>A0A0H5BDX7_BLAVI</name>
<dbReference type="NCBIfam" id="TIGR00104">
    <property type="entry name" value="tRNA_TsaA"/>
    <property type="match status" value="1"/>
</dbReference>
<dbReference type="InterPro" id="IPR023370">
    <property type="entry name" value="TrmO-like_N"/>
</dbReference>
<evidence type="ECO:0000259" key="3">
    <source>
        <dbReference type="PROSITE" id="PS51668"/>
    </source>
</evidence>
<reference evidence="6" key="3">
    <citation type="journal article" date="2016" name="Genome Announc.">
        <title>Revised genome sequence of the purple photosynthetic bacterium Blastochloris viridis.</title>
        <authorList>
            <person name="Liu L.N."/>
            <person name="Faulkner M."/>
            <person name="Liu X."/>
            <person name="Huang F."/>
            <person name="Darby A.C."/>
            <person name="Hall N."/>
        </authorList>
    </citation>
    <scope>NUCLEOTIDE SEQUENCE [LARGE SCALE GENOMIC DNA]</scope>
    <source>
        <strain evidence="6">ATCC 19567 / DSM 133 / F</strain>
    </source>
</reference>
<dbReference type="KEGG" id="bvr:BVIR_380"/>
<dbReference type="SUPFAM" id="SSF118196">
    <property type="entry name" value="YaeB-like"/>
    <property type="match status" value="1"/>
</dbReference>
<dbReference type="InterPro" id="IPR040372">
    <property type="entry name" value="YaeB-like"/>
</dbReference>
<protein>
    <recommendedName>
        <fullName evidence="3">TsaA-like domain-containing protein</fullName>
    </recommendedName>
</protein>
<accession>A0A0H5BDX7</accession>
<dbReference type="PANTHER" id="PTHR12818">
    <property type="entry name" value="TRNA (ADENINE(37)-N6)-METHYLTRANSFERASE"/>
    <property type="match status" value="1"/>
</dbReference>
<evidence type="ECO:0000313" key="6">
    <source>
        <dbReference type="Proteomes" id="UP000065734"/>
    </source>
</evidence>
<dbReference type="InterPro" id="IPR023368">
    <property type="entry name" value="UPF0066_cons_site"/>
</dbReference>
<dbReference type="Gene3D" id="2.40.30.70">
    <property type="entry name" value="YaeB-like"/>
    <property type="match status" value="1"/>
</dbReference>
<dbReference type="PANTHER" id="PTHR12818:SF0">
    <property type="entry name" value="TRNA (ADENINE(37)-N6)-METHYLTRANSFERASE"/>
    <property type="match status" value="1"/>
</dbReference>
<keyword evidence="6" id="KW-1185">Reference proteome</keyword>
<evidence type="ECO:0000313" key="5">
    <source>
        <dbReference type="EMBL" id="CUU44100.1"/>
    </source>
</evidence>
<comment type="similarity">
    <text evidence="2">Belongs to the tRNA methyltransferase O family.</text>
</comment>
<dbReference type="InterPro" id="IPR036414">
    <property type="entry name" value="YaeB_N_sf"/>
</dbReference>
<dbReference type="EMBL" id="AP014854">
    <property type="protein sequence ID" value="BAR98556.1"/>
    <property type="molecule type" value="Genomic_DNA"/>
</dbReference>
<proteinExistence type="inferred from homology"/>
<keyword evidence="1" id="KW-0949">S-adenosyl-L-methionine</keyword>
<dbReference type="Pfam" id="PF01980">
    <property type="entry name" value="TrmO_N"/>
    <property type="match status" value="1"/>
</dbReference>
<organism evidence="5 6">
    <name type="scientific">Blastochloris viridis</name>
    <name type="common">Rhodopseudomonas viridis</name>
    <dbReference type="NCBI Taxonomy" id="1079"/>
    <lineage>
        <taxon>Bacteria</taxon>
        <taxon>Pseudomonadati</taxon>
        <taxon>Pseudomonadota</taxon>
        <taxon>Alphaproteobacteria</taxon>
        <taxon>Hyphomicrobiales</taxon>
        <taxon>Blastochloridaceae</taxon>
        <taxon>Blastochloris</taxon>
    </lineage>
</organism>
<dbReference type="PATRIC" id="fig|1079.6.peg.380"/>
<dbReference type="Proteomes" id="UP000065734">
    <property type="component" value="Chromosome I"/>
</dbReference>